<dbReference type="SUPFAM" id="SSF49265">
    <property type="entry name" value="Fibronectin type III"/>
    <property type="match status" value="1"/>
</dbReference>
<name>A0ABD0YP07_9HEMI</name>
<dbReference type="EMBL" id="JBFDAA010000013">
    <property type="protein sequence ID" value="KAL1122878.1"/>
    <property type="molecule type" value="Genomic_DNA"/>
</dbReference>
<dbReference type="InterPro" id="IPR003961">
    <property type="entry name" value="FN3_dom"/>
</dbReference>
<proteinExistence type="predicted"/>
<evidence type="ECO:0000313" key="3">
    <source>
        <dbReference type="Proteomes" id="UP001558652"/>
    </source>
</evidence>
<sequence>MSSFSLRCAEGFNGGLPQFFLVEVRESASHELRANLSSPVPLFSVHGLLPGQLYLASVYSANVKGKSEPVIVQAATLRLPEKQLTAERGKFNGKTTINIIYWVN</sequence>
<dbReference type="PANTHER" id="PTHR23278">
    <property type="entry name" value="SIDESTEP PROTEIN"/>
    <property type="match status" value="1"/>
</dbReference>
<keyword evidence="3" id="KW-1185">Reference proteome</keyword>
<protein>
    <recommendedName>
        <fullName evidence="1">Fibronectin type-III domain-containing protein</fullName>
    </recommendedName>
</protein>
<reference evidence="2 3" key="1">
    <citation type="submission" date="2024-07" db="EMBL/GenBank/DDBJ databases">
        <title>Chromosome-level genome assembly of the water stick insect Ranatra chinensis (Heteroptera: Nepidae).</title>
        <authorList>
            <person name="Liu X."/>
        </authorList>
    </citation>
    <scope>NUCLEOTIDE SEQUENCE [LARGE SCALE GENOMIC DNA]</scope>
    <source>
        <strain evidence="2">Cailab_2021Rc</strain>
        <tissue evidence="2">Muscle</tissue>
    </source>
</reference>
<dbReference type="PROSITE" id="PS50853">
    <property type="entry name" value="FN3"/>
    <property type="match status" value="1"/>
</dbReference>
<feature type="domain" description="Fibronectin type-III" evidence="1">
    <location>
        <begin position="1"/>
        <end position="82"/>
    </location>
</feature>
<dbReference type="PANTHER" id="PTHR23278:SF25">
    <property type="entry name" value="GH14967P"/>
    <property type="match status" value="1"/>
</dbReference>
<accession>A0ABD0YP07</accession>
<evidence type="ECO:0000313" key="2">
    <source>
        <dbReference type="EMBL" id="KAL1122878.1"/>
    </source>
</evidence>
<dbReference type="Proteomes" id="UP001558652">
    <property type="component" value="Unassembled WGS sequence"/>
</dbReference>
<comment type="caution">
    <text evidence="2">The sequence shown here is derived from an EMBL/GenBank/DDBJ whole genome shotgun (WGS) entry which is preliminary data.</text>
</comment>
<evidence type="ECO:0000259" key="1">
    <source>
        <dbReference type="PROSITE" id="PS50853"/>
    </source>
</evidence>
<gene>
    <name evidence="2" type="ORF">AAG570_003204</name>
</gene>
<organism evidence="2 3">
    <name type="scientific">Ranatra chinensis</name>
    <dbReference type="NCBI Taxonomy" id="642074"/>
    <lineage>
        <taxon>Eukaryota</taxon>
        <taxon>Metazoa</taxon>
        <taxon>Ecdysozoa</taxon>
        <taxon>Arthropoda</taxon>
        <taxon>Hexapoda</taxon>
        <taxon>Insecta</taxon>
        <taxon>Pterygota</taxon>
        <taxon>Neoptera</taxon>
        <taxon>Paraneoptera</taxon>
        <taxon>Hemiptera</taxon>
        <taxon>Heteroptera</taxon>
        <taxon>Panheteroptera</taxon>
        <taxon>Nepomorpha</taxon>
        <taxon>Nepidae</taxon>
        <taxon>Ranatrinae</taxon>
        <taxon>Ranatra</taxon>
    </lineage>
</organism>
<dbReference type="AlphaFoldDB" id="A0ABD0YP07"/>
<dbReference type="InterPro" id="IPR036116">
    <property type="entry name" value="FN3_sf"/>
</dbReference>
<dbReference type="CDD" id="cd00063">
    <property type="entry name" value="FN3"/>
    <property type="match status" value="1"/>
</dbReference>